<dbReference type="EMBL" id="GBEZ01005743">
    <property type="protein sequence ID" value="JAC79598.1"/>
    <property type="molecule type" value="Transcribed_RNA"/>
</dbReference>
<keyword evidence="3 7" id="KW-0812">Transmembrane</keyword>
<keyword evidence="4" id="KW-0378">Hydrolase</keyword>
<comment type="similarity">
    <text evidence="2">Belongs to the peptidase A22B family.</text>
</comment>
<proteinExistence type="inferred from homology"/>
<evidence type="ECO:0000256" key="4">
    <source>
        <dbReference type="ARBA" id="ARBA00022801"/>
    </source>
</evidence>
<sequence>MSLNICWKRAFPLIGISKWPSNGRASASPRKFSCFRPAGYFSTPLSFRCRSRICAAPTQPGEVGEGATDGRESQVKSTSWRWEESQDAGRAYAVWAAIVGAGAVPFISSHEGVDLFYFLSLAMVTIYIGSHRNMTARNRQSITVKEGLLAPFLASAALFGGYLVLKFFPGLDVQSALNAYFGLVGTIAVAGNLQWPLRRWAGKGGLGAETLRLGVPDGWLIDEEGNALRELRAAPTDAAALALAVLVTYLDISNGHMLFPVNNAIATMIVADLLGLLGINSFRTAAVMLVGLLLYDVFWVFESPKVVGDNVMLAMATSSQLNGPIKLLFPRTEAQIFSEGGSYPFELLGLGDVALPGLLACLALRYDASRTIDIQGRAVACAKALEDAMQELDPKATTSEIMNSAADAIDTAYDEAFDDDERRRESGVAVPEQVSQTVLGNRNFFFPVLGAYGLGLFIAFEANRITHLGQPALLYLVPCTLGAIATTAFIRGESARLWSFTDRRAGPTLKELWQKVDEKRT</sequence>
<dbReference type="GO" id="GO:0042500">
    <property type="term" value="F:aspartic endopeptidase activity, intramembrane cleaving"/>
    <property type="evidence" value="ECO:0007669"/>
    <property type="project" value="InterPro"/>
</dbReference>
<feature type="transmembrane region" description="Helical" evidence="7">
    <location>
        <begin position="472"/>
        <end position="490"/>
    </location>
</feature>
<dbReference type="InterPro" id="IPR007369">
    <property type="entry name" value="Peptidase_A22B_SPP"/>
</dbReference>
<feature type="transmembrane region" description="Helical" evidence="7">
    <location>
        <begin position="177"/>
        <end position="195"/>
    </location>
</feature>
<evidence type="ECO:0000256" key="2">
    <source>
        <dbReference type="ARBA" id="ARBA00006859"/>
    </source>
</evidence>
<accession>A0A061S5S9</accession>
<feature type="transmembrane region" description="Helical" evidence="7">
    <location>
        <begin position="147"/>
        <end position="165"/>
    </location>
</feature>
<gene>
    <name evidence="8" type="ORF">TSPGSL018_12321</name>
</gene>
<feature type="transmembrane region" description="Helical" evidence="7">
    <location>
        <begin position="91"/>
        <end position="109"/>
    </location>
</feature>
<evidence type="ECO:0000256" key="1">
    <source>
        <dbReference type="ARBA" id="ARBA00004127"/>
    </source>
</evidence>
<dbReference type="GO" id="GO:0098553">
    <property type="term" value="C:lumenal side of endoplasmic reticulum membrane"/>
    <property type="evidence" value="ECO:0007669"/>
    <property type="project" value="TreeGrafter"/>
</dbReference>
<dbReference type="GO" id="GO:0033619">
    <property type="term" value="P:membrane protein proteolysis"/>
    <property type="evidence" value="ECO:0007669"/>
    <property type="project" value="TreeGrafter"/>
</dbReference>
<evidence type="ECO:0000256" key="6">
    <source>
        <dbReference type="ARBA" id="ARBA00023136"/>
    </source>
</evidence>
<evidence type="ECO:0000256" key="5">
    <source>
        <dbReference type="ARBA" id="ARBA00022989"/>
    </source>
</evidence>
<dbReference type="PANTHER" id="PTHR12174:SF73">
    <property type="entry name" value="SIGNAL PEPTIDE PEPTIDASE DOMAIN CONTAINING PROTEIN"/>
    <property type="match status" value="1"/>
</dbReference>
<evidence type="ECO:0000256" key="7">
    <source>
        <dbReference type="SAM" id="Phobius"/>
    </source>
</evidence>
<dbReference type="InterPro" id="IPR006639">
    <property type="entry name" value="Preselin/SPP"/>
</dbReference>
<reference evidence="8" key="1">
    <citation type="submission" date="2014-05" db="EMBL/GenBank/DDBJ databases">
        <title>The transcriptome of the halophilic microalga Tetraselmis sp. GSL018 isolated from the Great Salt Lake, Utah.</title>
        <authorList>
            <person name="Jinkerson R.E."/>
            <person name="D'Adamo S."/>
            <person name="Posewitz M.C."/>
        </authorList>
    </citation>
    <scope>NUCLEOTIDE SEQUENCE</scope>
    <source>
        <strain evidence="8">GSL018</strain>
    </source>
</reference>
<dbReference type="SMART" id="SM00730">
    <property type="entry name" value="PSN"/>
    <property type="match status" value="1"/>
</dbReference>
<feature type="transmembrane region" description="Helical" evidence="7">
    <location>
        <begin position="444"/>
        <end position="460"/>
    </location>
</feature>
<keyword evidence="5 7" id="KW-1133">Transmembrane helix</keyword>
<dbReference type="AlphaFoldDB" id="A0A061S5S9"/>
<organism evidence="8">
    <name type="scientific">Tetraselmis sp. GSL018</name>
    <dbReference type="NCBI Taxonomy" id="582737"/>
    <lineage>
        <taxon>Eukaryota</taxon>
        <taxon>Viridiplantae</taxon>
        <taxon>Chlorophyta</taxon>
        <taxon>core chlorophytes</taxon>
        <taxon>Chlorodendrophyceae</taxon>
        <taxon>Chlorodendrales</taxon>
        <taxon>Chlorodendraceae</taxon>
        <taxon>Tetraselmis</taxon>
    </lineage>
</organism>
<dbReference type="GO" id="GO:0006465">
    <property type="term" value="P:signal peptide processing"/>
    <property type="evidence" value="ECO:0007669"/>
    <property type="project" value="TreeGrafter"/>
</dbReference>
<keyword evidence="6 7" id="KW-0472">Membrane</keyword>
<dbReference type="Pfam" id="PF04258">
    <property type="entry name" value="Peptidase_A22B"/>
    <property type="match status" value="1"/>
</dbReference>
<dbReference type="PANTHER" id="PTHR12174">
    <property type="entry name" value="SIGNAL PEPTIDE PEPTIDASE"/>
    <property type="match status" value="1"/>
</dbReference>
<evidence type="ECO:0000313" key="8">
    <source>
        <dbReference type="EMBL" id="JAC79598.1"/>
    </source>
</evidence>
<protein>
    <submittedName>
        <fullName evidence="8">Uncharacterized protein</fullName>
    </submittedName>
</protein>
<name>A0A061S5S9_9CHLO</name>
<dbReference type="GO" id="GO:0098554">
    <property type="term" value="C:cytoplasmic side of endoplasmic reticulum membrane"/>
    <property type="evidence" value="ECO:0007669"/>
    <property type="project" value="TreeGrafter"/>
</dbReference>
<feature type="transmembrane region" description="Helical" evidence="7">
    <location>
        <begin position="265"/>
        <end position="295"/>
    </location>
</feature>
<comment type="subcellular location">
    <subcellularLocation>
        <location evidence="1">Endomembrane system</location>
        <topology evidence="1">Multi-pass membrane protein</topology>
    </subcellularLocation>
</comment>
<feature type="transmembrane region" description="Helical" evidence="7">
    <location>
        <begin position="115"/>
        <end position="135"/>
    </location>
</feature>
<evidence type="ECO:0000256" key="3">
    <source>
        <dbReference type="ARBA" id="ARBA00022692"/>
    </source>
</evidence>